<evidence type="ECO:0000259" key="2">
    <source>
        <dbReference type="PROSITE" id="PS50097"/>
    </source>
</evidence>
<dbReference type="AlphaFoldDB" id="A0AA36JA85"/>
<keyword evidence="4" id="KW-1185">Reference proteome</keyword>
<dbReference type="InterPro" id="IPR000210">
    <property type="entry name" value="BTB/POZ_dom"/>
</dbReference>
<dbReference type="EMBL" id="CAUJNA010003419">
    <property type="protein sequence ID" value="CAJ1401550.1"/>
    <property type="molecule type" value="Genomic_DNA"/>
</dbReference>
<sequence length="584" mass="64343">MAFLPDLGPEGLSERFCAQMRPVFGRAPEVPISAPRAVCSDGDALFVADMAEHNVWRCLPNQAPHIVAGTGQRGPGPDEPQGAPGTDVALEYPHDLALAPGVLYICELYAVRALDITSEPPMLRTVFQSEYGLGGVAVAREGLVVALHSRHMLALVDNEGREQILAGTGHPGPLLSDAPALQGNLHNPTKVAVLPSQDILFIDAGNRALRLLQRASGTLVTLSGAIDAPDGLALGGGGCFVAEGRNCQVLQFRPSSPGREWNWGTCAGTGFCDASCVGDSVWQGLGESMQRRRPALETQLRRPQGLCWVPGRGLLICDAGLGVVYLAEGLDAWAWHRDVALPRALVLSGRAKLSDQAEEVLKLLVELPDEEFRLVLSWWHEVDWALEEERRGLKEELEQRQQRIQEEKNGLGYDQERVDIILRRELDDEVLALNVGGEFFFAKRSTLCTYEGSYLANLFSGRWESSIERDSYGRFFLDFDPSCFRQLLNFLRSKRLESQRGGPARLPKVPEEKVDQFWNLVEYFGLTEQFQEAEEAQSSAPKVSESTASLFSSNLLQSALGALRQARDRRREEGGQWSAGRKKT</sequence>
<evidence type="ECO:0000313" key="3">
    <source>
        <dbReference type="EMBL" id="CAJ1401550.1"/>
    </source>
</evidence>
<dbReference type="Proteomes" id="UP001178507">
    <property type="component" value="Unassembled WGS sequence"/>
</dbReference>
<reference evidence="3" key="1">
    <citation type="submission" date="2023-08" db="EMBL/GenBank/DDBJ databases">
        <authorList>
            <person name="Chen Y."/>
            <person name="Shah S."/>
            <person name="Dougan E. K."/>
            <person name="Thang M."/>
            <person name="Chan C."/>
        </authorList>
    </citation>
    <scope>NUCLEOTIDE SEQUENCE</scope>
</reference>
<dbReference type="InterPro" id="IPR011042">
    <property type="entry name" value="6-blade_b-propeller_TolB-like"/>
</dbReference>
<feature type="region of interest" description="Disordered" evidence="1">
    <location>
        <begin position="562"/>
        <end position="584"/>
    </location>
</feature>
<dbReference type="SUPFAM" id="SSF54695">
    <property type="entry name" value="POZ domain"/>
    <property type="match status" value="1"/>
</dbReference>
<dbReference type="SUPFAM" id="SSF101898">
    <property type="entry name" value="NHL repeat"/>
    <property type="match status" value="1"/>
</dbReference>
<dbReference type="Gene3D" id="3.30.710.10">
    <property type="entry name" value="Potassium Channel Kv1.1, Chain A"/>
    <property type="match status" value="1"/>
</dbReference>
<gene>
    <name evidence="3" type="ORF">EVOR1521_LOCUS24671</name>
</gene>
<dbReference type="InterPro" id="IPR011333">
    <property type="entry name" value="SKP1/BTB/POZ_sf"/>
</dbReference>
<dbReference type="SMART" id="SM00225">
    <property type="entry name" value="BTB"/>
    <property type="match status" value="1"/>
</dbReference>
<dbReference type="PANTHER" id="PTHR14499">
    <property type="entry name" value="POTASSIUM CHANNEL TETRAMERIZATION DOMAIN-CONTAINING"/>
    <property type="match status" value="1"/>
</dbReference>
<dbReference type="CDD" id="cd18316">
    <property type="entry name" value="BTB_POZ_KCTD-like"/>
    <property type="match status" value="1"/>
</dbReference>
<dbReference type="Pfam" id="PF02214">
    <property type="entry name" value="BTB_2"/>
    <property type="match status" value="1"/>
</dbReference>
<evidence type="ECO:0000313" key="4">
    <source>
        <dbReference type="Proteomes" id="UP001178507"/>
    </source>
</evidence>
<proteinExistence type="predicted"/>
<protein>
    <recommendedName>
        <fullName evidence="2">BTB domain-containing protein</fullName>
    </recommendedName>
</protein>
<evidence type="ECO:0000256" key="1">
    <source>
        <dbReference type="SAM" id="MobiDB-lite"/>
    </source>
</evidence>
<feature type="domain" description="BTB" evidence="2">
    <location>
        <begin position="427"/>
        <end position="500"/>
    </location>
</feature>
<comment type="caution">
    <text evidence="3">The sequence shown here is derived from an EMBL/GenBank/DDBJ whole genome shotgun (WGS) entry which is preliminary data.</text>
</comment>
<name>A0AA36JA85_9DINO</name>
<organism evidence="3 4">
    <name type="scientific">Effrenium voratum</name>
    <dbReference type="NCBI Taxonomy" id="2562239"/>
    <lineage>
        <taxon>Eukaryota</taxon>
        <taxon>Sar</taxon>
        <taxon>Alveolata</taxon>
        <taxon>Dinophyceae</taxon>
        <taxon>Suessiales</taxon>
        <taxon>Symbiodiniaceae</taxon>
        <taxon>Effrenium</taxon>
    </lineage>
</organism>
<feature type="compositionally biased region" description="Basic and acidic residues" evidence="1">
    <location>
        <begin position="565"/>
        <end position="574"/>
    </location>
</feature>
<dbReference type="InterPro" id="IPR003131">
    <property type="entry name" value="T1-type_BTB"/>
</dbReference>
<dbReference type="PROSITE" id="PS50097">
    <property type="entry name" value="BTB"/>
    <property type="match status" value="1"/>
</dbReference>
<dbReference type="Gene3D" id="2.120.10.30">
    <property type="entry name" value="TolB, C-terminal domain"/>
    <property type="match status" value="1"/>
</dbReference>
<dbReference type="PANTHER" id="PTHR14499:SF136">
    <property type="entry name" value="GH08630P"/>
    <property type="match status" value="1"/>
</dbReference>
<accession>A0AA36JA85</accession>
<dbReference type="GO" id="GO:0051260">
    <property type="term" value="P:protein homooligomerization"/>
    <property type="evidence" value="ECO:0007669"/>
    <property type="project" value="InterPro"/>
</dbReference>